<feature type="chain" id="PRO_5041903368" description="Coth protein-domain-containing protein" evidence="2">
    <location>
        <begin position="19"/>
        <end position="634"/>
    </location>
</feature>
<keyword evidence="4" id="KW-1185">Reference proteome</keyword>
<dbReference type="GeneID" id="83212090"/>
<organism evidence="3 4">
    <name type="scientific">Lichtheimia ornata</name>
    <dbReference type="NCBI Taxonomy" id="688661"/>
    <lineage>
        <taxon>Eukaryota</taxon>
        <taxon>Fungi</taxon>
        <taxon>Fungi incertae sedis</taxon>
        <taxon>Mucoromycota</taxon>
        <taxon>Mucoromycotina</taxon>
        <taxon>Mucoromycetes</taxon>
        <taxon>Mucorales</taxon>
        <taxon>Lichtheimiaceae</taxon>
        <taxon>Lichtheimia</taxon>
    </lineage>
</organism>
<evidence type="ECO:0008006" key="5">
    <source>
        <dbReference type="Google" id="ProtNLM"/>
    </source>
</evidence>
<keyword evidence="2" id="KW-0732">Signal</keyword>
<accession>A0AAD7V6W9</accession>
<feature type="compositionally biased region" description="Basic and acidic residues" evidence="1">
    <location>
        <begin position="588"/>
        <end position="598"/>
    </location>
</feature>
<reference evidence="3 4" key="1">
    <citation type="submission" date="2023-03" db="EMBL/GenBank/DDBJ databases">
        <title>Genome sequence of Lichtheimia ornata CBS 291.66.</title>
        <authorList>
            <person name="Mohabir J.T."/>
            <person name="Shea T.P."/>
            <person name="Kurbessoian T."/>
            <person name="Berby B."/>
            <person name="Fontaine J."/>
            <person name="Livny J."/>
            <person name="Gnirke A."/>
            <person name="Stajich J.E."/>
            <person name="Cuomo C.A."/>
        </authorList>
    </citation>
    <scope>NUCLEOTIDE SEQUENCE [LARGE SCALE GENOMIC DNA]</scope>
    <source>
        <strain evidence="3">CBS 291.66</strain>
    </source>
</reference>
<feature type="signal peptide" evidence="2">
    <location>
        <begin position="1"/>
        <end position="18"/>
    </location>
</feature>
<dbReference type="Proteomes" id="UP001234581">
    <property type="component" value="Unassembled WGS sequence"/>
</dbReference>
<feature type="region of interest" description="Disordered" evidence="1">
    <location>
        <begin position="551"/>
        <end position="604"/>
    </location>
</feature>
<evidence type="ECO:0000313" key="3">
    <source>
        <dbReference type="EMBL" id="KAJ8659698.1"/>
    </source>
</evidence>
<dbReference type="EMBL" id="JARTCD010000017">
    <property type="protein sequence ID" value="KAJ8659698.1"/>
    <property type="molecule type" value="Genomic_DNA"/>
</dbReference>
<proteinExistence type="predicted"/>
<evidence type="ECO:0000256" key="1">
    <source>
        <dbReference type="SAM" id="MobiDB-lite"/>
    </source>
</evidence>
<name>A0AAD7V6W9_9FUNG</name>
<dbReference type="PANTHER" id="PTHR40050:SF1">
    <property type="entry name" value="INNER SPORE COAT PROTEIN H"/>
    <property type="match status" value="1"/>
</dbReference>
<evidence type="ECO:0000256" key="2">
    <source>
        <dbReference type="SAM" id="SignalP"/>
    </source>
</evidence>
<sequence length="634" mass="71223">MRTIHAASVLVFAASASAATFKVVAPGASDSVQVSVNGEKVDLHADDPQVPYYTGQASCSGTCKYKYIVDGNEENFDRTLEAETTQNDIFQRQVTYATSLPDLPRPVADTPEWTRGGKKGAIWDDHYIPSIFINGDPNDMETIVKKLTKEKKKKKANKKFPVTFTIIGPNEVQTFKDCQFGLHGGGKKHNDAKQSWEWSLPEGQFLDHRNWFKLRHMEEDPTQMREKLYADVLDAMGAPGNRANMVRLFINGQGFGTFNMLDDVIHYSYIRAVFYNGQPPLKMGPLYDGSSGADYQYLPEDESHMYSWQPADGSPEGPEAVQELAKAFKDVDVKDDAQIDEFSKKFDITSFLKFMVVEYLTGDWDGYWMQQTNDATYRDPTEDNKWYYLGQDYDATFGVNLAEPEGHDFVNISYKEFPKRYPNAVMINRLLENDHIRERFETYLKDTVTMLFNKNTLGRRIHAYHEFISHDLRWDRSIKQQSSGNLFGWTYEQTSENLYHSVNAPNPDSTGGGADWGLLEWIEARSEAVAKEFNLEFLSAEEALSRSLAPANNNNAATTPQTQDPQQNGDNNEQSNDTGSSLAGDAESAEKDSLKLHPDSSSGAAPAAAIQQPLTMALSTMACVMVATMVGYPF</sequence>
<gene>
    <name evidence="3" type="ORF">O0I10_004677</name>
</gene>
<evidence type="ECO:0000313" key="4">
    <source>
        <dbReference type="Proteomes" id="UP001234581"/>
    </source>
</evidence>
<comment type="caution">
    <text evidence="3">The sequence shown here is derived from an EMBL/GenBank/DDBJ whole genome shotgun (WGS) entry which is preliminary data.</text>
</comment>
<dbReference type="RefSeq" id="XP_058344611.1">
    <property type="nucleotide sequence ID" value="XM_058484734.1"/>
</dbReference>
<dbReference type="PANTHER" id="PTHR40050">
    <property type="entry name" value="INNER SPORE COAT PROTEIN H"/>
    <property type="match status" value="1"/>
</dbReference>
<dbReference type="AlphaFoldDB" id="A0AAD7V6W9"/>
<dbReference type="Pfam" id="PF08757">
    <property type="entry name" value="CotH"/>
    <property type="match status" value="1"/>
</dbReference>
<protein>
    <recommendedName>
        <fullName evidence="5">Coth protein-domain-containing protein</fullName>
    </recommendedName>
</protein>
<feature type="compositionally biased region" description="Low complexity" evidence="1">
    <location>
        <begin position="551"/>
        <end position="572"/>
    </location>
</feature>
<dbReference type="InterPro" id="IPR014867">
    <property type="entry name" value="Spore_coat_CotH_CotH2/3/7"/>
</dbReference>